<evidence type="ECO:0000313" key="3">
    <source>
        <dbReference type="Proteomes" id="UP000220111"/>
    </source>
</evidence>
<sequence length="89" mass="9814">MIGAATVFGRRTFTTSVTAETIVIADVLNVREKPTTESKVWVENYGEAIAGDTGSTIKGNRINVLVGSKSKAINWRRQTVKVKILLYSW</sequence>
<evidence type="ECO:0000313" key="2">
    <source>
        <dbReference type="EMBL" id="PDY42257.1"/>
    </source>
</evidence>
<dbReference type="InterPro" id="IPR051933">
    <property type="entry name" value="Resuscitation_pf_RpfB"/>
</dbReference>
<dbReference type="AlphaFoldDB" id="A0A2A7BV73"/>
<reference evidence="2 3" key="1">
    <citation type="submission" date="2017-09" db="EMBL/GenBank/DDBJ databases">
        <title>Large-scale bioinformatics analysis of Bacillus genomes uncovers conserved roles of natural products in bacterial physiology.</title>
        <authorList>
            <consortium name="Agbiome Team Llc"/>
            <person name="Bleich R.M."/>
            <person name="Grubbs K.J."/>
            <person name="Santa Maria K.C."/>
            <person name="Allen S.E."/>
            <person name="Farag S."/>
            <person name="Shank E.A."/>
            <person name="Bowers A."/>
        </authorList>
    </citation>
    <scope>NUCLEOTIDE SEQUENCE [LARGE SCALE GENOMIC DNA]</scope>
    <source>
        <strain evidence="2 3">AFS098222</strain>
    </source>
</reference>
<evidence type="ECO:0000256" key="1">
    <source>
        <dbReference type="ARBA" id="ARBA00022729"/>
    </source>
</evidence>
<dbReference type="CDD" id="cd14667">
    <property type="entry name" value="3D_containing_proteins"/>
    <property type="match status" value="1"/>
</dbReference>
<dbReference type="InterPro" id="IPR059180">
    <property type="entry name" value="3D_YorM"/>
</dbReference>
<dbReference type="PANTHER" id="PTHR39160:SF6">
    <property type="entry name" value="CELL WALL-BINDING PROTEIN YOCH"/>
    <property type="match status" value="1"/>
</dbReference>
<gene>
    <name evidence="2" type="ORF">COO17_07960</name>
</gene>
<accession>A0A2A7BV73</accession>
<dbReference type="EMBL" id="NVPQ01000015">
    <property type="protein sequence ID" value="PDY42257.1"/>
    <property type="molecule type" value="Genomic_DNA"/>
</dbReference>
<dbReference type="InterPro" id="IPR010611">
    <property type="entry name" value="3D_dom"/>
</dbReference>
<organism evidence="2 3">
    <name type="scientific">Bacillus wiedmannii</name>
    <dbReference type="NCBI Taxonomy" id="1890302"/>
    <lineage>
        <taxon>Bacteria</taxon>
        <taxon>Bacillati</taxon>
        <taxon>Bacillota</taxon>
        <taxon>Bacilli</taxon>
        <taxon>Bacillales</taxon>
        <taxon>Bacillaceae</taxon>
        <taxon>Bacillus</taxon>
        <taxon>Bacillus cereus group</taxon>
    </lineage>
</organism>
<comment type="caution">
    <text evidence="2">The sequence shown here is derived from an EMBL/GenBank/DDBJ whole genome shotgun (WGS) entry which is preliminary data.</text>
</comment>
<dbReference type="GO" id="GO:0004553">
    <property type="term" value="F:hydrolase activity, hydrolyzing O-glycosyl compounds"/>
    <property type="evidence" value="ECO:0007669"/>
    <property type="project" value="InterPro"/>
</dbReference>
<name>A0A2A7BV73_9BACI</name>
<dbReference type="GO" id="GO:0009254">
    <property type="term" value="P:peptidoglycan turnover"/>
    <property type="evidence" value="ECO:0007669"/>
    <property type="project" value="InterPro"/>
</dbReference>
<dbReference type="Proteomes" id="UP000220111">
    <property type="component" value="Unassembled WGS sequence"/>
</dbReference>
<dbReference type="GO" id="GO:0019867">
    <property type="term" value="C:outer membrane"/>
    <property type="evidence" value="ECO:0007669"/>
    <property type="project" value="InterPro"/>
</dbReference>
<dbReference type="PANTHER" id="PTHR39160">
    <property type="entry name" value="CELL WALL-BINDING PROTEIN YOCH"/>
    <property type="match status" value="1"/>
</dbReference>
<proteinExistence type="predicted"/>
<dbReference type="Pfam" id="PF06725">
    <property type="entry name" value="3D"/>
    <property type="match status" value="1"/>
</dbReference>
<protein>
    <submittedName>
        <fullName evidence="2">Uncharacterized protein</fullName>
    </submittedName>
</protein>
<keyword evidence="1" id="KW-0732">Signal</keyword>